<dbReference type="InterPro" id="IPR020845">
    <property type="entry name" value="AMP-binding_CS"/>
</dbReference>
<keyword evidence="2 8" id="KW-0436">Ligase</keyword>
<dbReference type="PANTHER" id="PTHR43767">
    <property type="entry name" value="LONG-CHAIN-FATTY-ACID--COA LIGASE"/>
    <property type="match status" value="1"/>
</dbReference>
<dbReference type="Pfam" id="PF00501">
    <property type="entry name" value="AMP-binding"/>
    <property type="match status" value="1"/>
</dbReference>
<dbReference type="PANTHER" id="PTHR43767:SF1">
    <property type="entry name" value="NONRIBOSOMAL PEPTIDE SYNTHASE PES1 (EUROFUNG)-RELATED"/>
    <property type="match status" value="1"/>
</dbReference>
<dbReference type="InterPro" id="IPR042099">
    <property type="entry name" value="ANL_N_sf"/>
</dbReference>
<dbReference type="Pfam" id="PF13193">
    <property type="entry name" value="AMP-binding_C"/>
    <property type="match status" value="1"/>
</dbReference>
<keyword evidence="9" id="KW-1185">Reference proteome</keyword>
<protein>
    <recommendedName>
        <fullName evidence="5">3-methylmercaptopropionyl-CoA ligase</fullName>
        <ecNumber evidence="4">6.2.1.44</ecNumber>
    </recommendedName>
</protein>
<evidence type="ECO:0000259" key="6">
    <source>
        <dbReference type="Pfam" id="PF00501"/>
    </source>
</evidence>
<sequence>MPGLSLTQPLEKARDENPGGLFTIFGQRRKTNADFVDRVSRLAAALVAIGVRQGDRVAMLAHNSDRYVEYVFATLWAGAVINPVNNRWSTAEMAFSLKDSGTEVLIVGDDFTDLLPDLRRLAPVLKTVIHAGENPAPEGCESFEHLIAAHDPVPDAGAGGDDMAALLYTGGTTGRPKGVMLSHAGIATCSLSLTAAAPNGGAAPGLHVAPFFHIGGVGVIFQFAYRRAPQVIMPAFDPGEALRLIEAERIGDIFVVPTMLRWLLDHPDMGARELSSLISIRYGAAPIDTTLLSRAMTAIPTAGFMQVYGQTEFSPVVTCLAPAEHLGDGAERRLASAGRPLPTATVRIVDGNRAPLPVGHVGEISVKGAQTMLGYWNRPEETAQALSDDGWLHTGDAGFMDENGFLHVVDRVKDMIISGGENVYSAEVENALATMPGIAASAVVAVPDPDWGERVHAVIVPDDGSDITLAAVRAHCSALIAGYKAPRSISLVDALPLSPAGKVLKHVLRDRFSKE</sequence>
<dbReference type="InterPro" id="IPR025110">
    <property type="entry name" value="AMP-bd_C"/>
</dbReference>
<evidence type="ECO:0000256" key="2">
    <source>
        <dbReference type="ARBA" id="ARBA00022598"/>
    </source>
</evidence>
<evidence type="ECO:0000256" key="3">
    <source>
        <dbReference type="ARBA" id="ARBA00051915"/>
    </source>
</evidence>
<name>A0A2S0MQI8_9RHOB</name>
<dbReference type="InterPro" id="IPR050237">
    <property type="entry name" value="ATP-dep_AMP-bd_enzyme"/>
</dbReference>
<dbReference type="InterPro" id="IPR000873">
    <property type="entry name" value="AMP-dep_synth/lig_dom"/>
</dbReference>
<gene>
    <name evidence="8" type="ORF">C6Y53_09835</name>
</gene>
<proteinExistence type="inferred from homology"/>
<dbReference type="Gene3D" id="3.30.300.30">
    <property type="match status" value="1"/>
</dbReference>
<reference evidence="9" key="1">
    <citation type="submission" date="2018-03" db="EMBL/GenBank/DDBJ databases">
        <title>Genomic analysis of the strain SH-1 isolated from shrimp intestine.</title>
        <authorList>
            <person name="Kim Y.-S."/>
            <person name="Kim S.-E."/>
            <person name="Kim K.-H."/>
        </authorList>
    </citation>
    <scope>NUCLEOTIDE SEQUENCE [LARGE SCALE GENOMIC DNA]</scope>
    <source>
        <strain evidence="9">SH-1</strain>
    </source>
</reference>
<dbReference type="InterPro" id="IPR045851">
    <property type="entry name" value="AMP-bd_C_sf"/>
</dbReference>
<evidence type="ECO:0000256" key="4">
    <source>
        <dbReference type="ARBA" id="ARBA00066616"/>
    </source>
</evidence>
<evidence type="ECO:0000313" key="8">
    <source>
        <dbReference type="EMBL" id="AVO37973.1"/>
    </source>
</evidence>
<dbReference type="EMBL" id="CP027665">
    <property type="protein sequence ID" value="AVO37973.1"/>
    <property type="molecule type" value="Genomic_DNA"/>
</dbReference>
<evidence type="ECO:0000259" key="7">
    <source>
        <dbReference type="Pfam" id="PF13193"/>
    </source>
</evidence>
<evidence type="ECO:0000313" key="9">
    <source>
        <dbReference type="Proteomes" id="UP000237655"/>
    </source>
</evidence>
<dbReference type="SUPFAM" id="SSF56801">
    <property type="entry name" value="Acetyl-CoA synthetase-like"/>
    <property type="match status" value="1"/>
</dbReference>
<evidence type="ECO:0000256" key="5">
    <source>
        <dbReference type="ARBA" id="ARBA00067668"/>
    </source>
</evidence>
<dbReference type="KEGG" id="thas:C6Y53_09835"/>
<evidence type="ECO:0000256" key="1">
    <source>
        <dbReference type="ARBA" id="ARBA00006432"/>
    </source>
</evidence>
<accession>A0A2S0MQI8</accession>
<dbReference type="AlphaFoldDB" id="A0A2S0MQI8"/>
<dbReference type="Proteomes" id="UP000237655">
    <property type="component" value="Chromosome"/>
</dbReference>
<organism evidence="8 9">
    <name type="scientific">Pukyongiella litopenaei</name>
    <dbReference type="NCBI Taxonomy" id="2605946"/>
    <lineage>
        <taxon>Bacteria</taxon>
        <taxon>Pseudomonadati</taxon>
        <taxon>Pseudomonadota</taxon>
        <taxon>Alphaproteobacteria</taxon>
        <taxon>Rhodobacterales</taxon>
        <taxon>Paracoccaceae</taxon>
        <taxon>Pukyongiella</taxon>
    </lineage>
</organism>
<comment type="catalytic activity">
    <reaction evidence="3">
        <text>3-(methylsulfanyl)propanoate + ATP + CoA = 3-(methylsulfanyl)propanoyl-CoA + AMP + diphosphate</text>
        <dbReference type="Rhea" id="RHEA:43052"/>
        <dbReference type="ChEBI" id="CHEBI:30616"/>
        <dbReference type="ChEBI" id="CHEBI:33019"/>
        <dbReference type="ChEBI" id="CHEBI:49016"/>
        <dbReference type="ChEBI" id="CHEBI:57287"/>
        <dbReference type="ChEBI" id="CHEBI:82815"/>
        <dbReference type="ChEBI" id="CHEBI:456215"/>
        <dbReference type="EC" id="6.2.1.44"/>
    </reaction>
    <physiologicalReaction direction="left-to-right" evidence="3">
        <dbReference type="Rhea" id="RHEA:43053"/>
    </physiologicalReaction>
</comment>
<dbReference type="RefSeq" id="WP_106472291.1">
    <property type="nucleotide sequence ID" value="NZ_CP027665.1"/>
</dbReference>
<comment type="similarity">
    <text evidence="1">Belongs to the ATP-dependent AMP-binding enzyme family.</text>
</comment>
<feature type="domain" description="AMP-binding enzyme C-terminal" evidence="7">
    <location>
        <begin position="427"/>
        <end position="502"/>
    </location>
</feature>
<dbReference type="NCBIfam" id="NF004837">
    <property type="entry name" value="PRK06187.1"/>
    <property type="match status" value="1"/>
</dbReference>
<dbReference type="GO" id="GO:0016878">
    <property type="term" value="F:acid-thiol ligase activity"/>
    <property type="evidence" value="ECO:0007669"/>
    <property type="project" value="UniProtKB-ARBA"/>
</dbReference>
<dbReference type="FunFam" id="3.30.300.30:FF:000008">
    <property type="entry name" value="2,3-dihydroxybenzoate-AMP ligase"/>
    <property type="match status" value="1"/>
</dbReference>
<feature type="domain" description="AMP-dependent synthetase/ligase" evidence="6">
    <location>
        <begin position="12"/>
        <end position="376"/>
    </location>
</feature>
<dbReference type="Gene3D" id="3.40.50.12780">
    <property type="entry name" value="N-terminal domain of ligase-like"/>
    <property type="match status" value="1"/>
</dbReference>
<dbReference type="EC" id="6.2.1.44" evidence="4"/>
<dbReference type="PROSITE" id="PS00455">
    <property type="entry name" value="AMP_BINDING"/>
    <property type="match status" value="1"/>
</dbReference>